<accession>A0A6A5X9J7</accession>
<evidence type="ECO:0000256" key="1">
    <source>
        <dbReference type="SAM" id="MobiDB-lite"/>
    </source>
</evidence>
<name>A0A6A5X9J7_9PLEO</name>
<keyword evidence="4" id="KW-1185">Reference proteome</keyword>
<evidence type="ECO:0000313" key="3">
    <source>
        <dbReference type="EMBL" id="KAF2009414.1"/>
    </source>
</evidence>
<evidence type="ECO:0000259" key="2">
    <source>
        <dbReference type="SMART" id="SM00974"/>
    </source>
</evidence>
<dbReference type="Pfam" id="PF10544">
    <property type="entry name" value="T5orf172"/>
    <property type="match status" value="1"/>
</dbReference>
<dbReference type="AlphaFoldDB" id="A0A6A5X9J7"/>
<dbReference type="SMART" id="SM00974">
    <property type="entry name" value="T5orf172"/>
    <property type="match status" value="1"/>
</dbReference>
<dbReference type="InterPro" id="IPR018306">
    <property type="entry name" value="Phage_T5_Orf172_DNA-bd"/>
</dbReference>
<dbReference type="PANTHER" id="PTHR28094">
    <property type="entry name" value="MEIOTICALLY UP-REGULATED GENE 113 PROTEIN"/>
    <property type="match status" value="1"/>
</dbReference>
<feature type="domain" description="Bacteriophage T5 Orf172 DNA-binding" evidence="2">
    <location>
        <begin position="317"/>
        <end position="403"/>
    </location>
</feature>
<dbReference type="OrthoDB" id="2417614at2759"/>
<gene>
    <name evidence="3" type="ORF">BU24DRAFT_428330</name>
</gene>
<evidence type="ECO:0000313" key="4">
    <source>
        <dbReference type="Proteomes" id="UP000799778"/>
    </source>
</evidence>
<dbReference type="InterPro" id="IPR053006">
    <property type="entry name" value="Meiosis_regulatory"/>
</dbReference>
<dbReference type="PANTHER" id="PTHR28094:SF1">
    <property type="entry name" value="MEIOTICALLY UP-REGULATED GENE 113 PROTEIN"/>
    <property type="match status" value="1"/>
</dbReference>
<protein>
    <recommendedName>
        <fullName evidence="2">Bacteriophage T5 Orf172 DNA-binding domain-containing protein</fullName>
    </recommendedName>
</protein>
<feature type="compositionally biased region" description="Basic and acidic residues" evidence="1">
    <location>
        <begin position="183"/>
        <end position="192"/>
    </location>
</feature>
<reference evidence="3" key="1">
    <citation type="journal article" date="2020" name="Stud. Mycol.">
        <title>101 Dothideomycetes genomes: a test case for predicting lifestyles and emergence of pathogens.</title>
        <authorList>
            <person name="Haridas S."/>
            <person name="Albert R."/>
            <person name="Binder M."/>
            <person name="Bloem J."/>
            <person name="Labutti K."/>
            <person name="Salamov A."/>
            <person name="Andreopoulos B."/>
            <person name="Baker S."/>
            <person name="Barry K."/>
            <person name="Bills G."/>
            <person name="Bluhm B."/>
            <person name="Cannon C."/>
            <person name="Castanera R."/>
            <person name="Culley D."/>
            <person name="Daum C."/>
            <person name="Ezra D."/>
            <person name="Gonzalez J."/>
            <person name="Henrissat B."/>
            <person name="Kuo A."/>
            <person name="Liang C."/>
            <person name="Lipzen A."/>
            <person name="Lutzoni F."/>
            <person name="Magnuson J."/>
            <person name="Mondo S."/>
            <person name="Nolan M."/>
            <person name="Ohm R."/>
            <person name="Pangilinan J."/>
            <person name="Park H.-J."/>
            <person name="Ramirez L."/>
            <person name="Alfaro M."/>
            <person name="Sun H."/>
            <person name="Tritt A."/>
            <person name="Yoshinaga Y."/>
            <person name="Zwiers L.-H."/>
            <person name="Turgeon B."/>
            <person name="Goodwin S."/>
            <person name="Spatafora J."/>
            <person name="Crous P."/>
            <person name="Grigoriev I."/>
        </authorList>
    </citation>
    <scope>NUCLEOTIDE SEQUENCE</scope>
    <source>
        <strain evidence="3">CBS 175.79</strain>
    </source>
</reference>
<dbReference type="RefSeq" id="XP_033377753.1">
    <property type="nucleotide sequence ID" value="XM_033529453.1"/>
</dbReference>
<feature type="compositionally biased region" description="Polar residues" evidence="1">
    <location>
        <begin position="139"/>
        <end position="167"/>
    </location>
</feature>
<dbReference type="Proteomes" id="UP000799778">
    <property type="component" value="Unassembled WGS sequence"/>
</dbReference>
<feature type="compositionally biased region" description="Acidic residues" evidence="1">
    <location>
        <begin position="50"/>
        <end position="90"/>
    </location>
</feature>
<proteinExistence type="predicted"/>
<sequence>MACNVAGYQGGVNPLREASSSNRLPAVTNPVTPPRSRQGLKENPIVIESDTSDSESEEGSEYEDKDDGDEESDDSYESDGEHDDLFDIDEENRASTPVTPPMDERIGKDYNLQTPSKKKDGSSSDQCSDDDADEDSRITRSGTKYPNLRRGSNAQFAAIQNESSIGSSAIPIRLSTSRSFGPETEKSRDKGPQTDGMCSPQAGTLVRTQIISSSASSSGAASIVPSDTREKLLKDMTLYTTTPTHSTMRRNKKVDRGSTALAELYGEPSTLVNGSKQQKTSVHPFSEELSGDIRKIFDKPRCKSEMEDGYVYIFKSDRHKGLIKIGFSVHNPDGRLKEIEGKCKVPLVFVWRTGLIPHGQLLEKAAHAELKMDKATSPCKCRKKHREWFTTDQEHVKKVFQKYANWLETKPYVEETVVRYVLANESRQRMEEVSRPIPKDSHD</sequence>
<organism evidence="3 4">
    <name type="scientific">Aaosphaeria arxii CBS 175.79</name>
    <dbReference type="NCBI Taxonomy" id="1450172"/>
    <lineage>
        <taxon>Eukaryota</taxon>
        <taxon>Fungi</taxon>
        <taxon>Dikarya</taxon>
        <taxon>Ascomycota</taxon>
        <taxon>Pezizomycotina</taxon>
        <taxon>Dothideomycetes</taxon>
        <taxon>Pleosporomycetidae</taxon>
        <taxon>Pleosporales</taxon>
        <taxon>Pleosporales incertae sedis</taxon>
        <taxon>Aaosphaeria</taxon>
    </lineage>
</organism>
<dbReference type="EMBL" id="ML978078">
    <property type="protein sequence ID" value="KAF2009414.1"/>
    <property type="molecule type" value="Genomic_DNA"/>
</dbReference>
<feature type="region of interest" description="Disordered" evidence="1">
    <location>
        <begin position="1"/>
        <end position="200"/>
    </location>
</feature>
<dbReference type="GeneID" id="54286850"/>